<accession>A0ACB8YJW2</accession>
<dbReference type="EMBL" id="CM042058">
    <property type="protein sequence ID" value="KAI3684310.1"/>
    <property type="molecule type" value="Genomic_DNA"/>
</dbReference>
<evidence type="ECO:0000313" key="1">
    <source>
        <dbReference type="EMBL" id="KAI3684310.1"/>
    </source>
</evidence>
<evidence type="ECO:0000313" key="2">
    <source>
        <dbReference type="Proteomes" id="UP001055879"/>
    </source>
</evidence>
<reference evidence="1 2" key="2">
    <citation type="journal article" date="2022" name="Mol. Ecol. Resour.">
        <title>The genomes of chicory, endive, great burdock and yacon provide insights into Asteraceae paleo-polyploidization history and plant inulin production.</title>
        <authorList>
            <person name="Fan W."/>
            <person name="Wang S."/>
            <person name="Wang H."/>
            <person name="Wang A."/>
            <person name="Jiang F."/>
            <person name="Liu H."/>
            <person name="Zhao H."/>
            <person name="Xu D."/>
            <person name="Zhang Y."/>
        </authorList>
    </citation>
    <scope>NUCLEOTIDE SEQUENCE [LARGE SCALE GENOMIC DNA]</scope>
    <source>
        <strain evidence="2">cv. Niubang</strain>
    </source>
</reference>
<comment type="caution">
    <text evidence="1">The sequence shown here is derived from an EMBL/GenBank/DDBJ whole genome shotgun (WGS) entry which is preliminary data.</text>
</comment>
<dbReference type="Proteomes" id="UP001055879">
    <property type="component" value="Linkage Group LG12"/>
</dbReference>
<gene>
    <name evidence="1" type="ORF">L6452_33532</name>
</gene>
<reference evidence="2" key="1">
    <citation type="journal article" date="2022" name="Mol. Ecol. Resour.">
        <title>The genomes of chicory, endive, great burdock and yacon provide insights into Asteraceae palaeo-polyploidization history and plant inulin production.</title>
        <authorList>
            <person name="Fan W."/>
            <person name="Wang S."/>
            <person name="Wang H."/>
            <person name="Wang A."/>
            <person name="Jiang F."/>
            <person name="Liu H."/>
            <person name="Zhao H."/>
            <person name="Xu D."/>
            <person name="Zhang Y."/>
        </authorList>
    </citation>
    <scope>NUCLEOTIDE SEQUENCE [LARGE SCALE GENOMIC DNA]</scope>
    <source>
        <strain evidence="2">cv. Niubang</strain>
    </source>
</reference>
<name>A0ACB8YJW2_ARCLA</name>
<keyword evidence="2" id="KW-1185">Reference proteome</keyword>
<proteinExistence type="predicted"/>
<sequence>MLLLSFRLFVRVKLTKSDFDTTTLATTFRPIPPVFRPPTSDLLSPALHLHIQVDCCSRWKMVLIKVKSCLRMMVVIMTLTTNKCSGL</sequence>
<protein>
    <submittedName>
        <fullName evidence="1">Uncharacterized protein</fullName>
    </submittedName>
</protein>
<organism evidence="1 2">
    <name type="scientific">Arctium lappa</name>
    <name type="common">Greater burdock</name>
    <name type="synonym">Lappa major</name>
    <dbReference type="NCBI Taxonomy" id="4217"/>
    <lineage>
        <taxon>Eukaryota</taxon>
        <taxon>Viridiplantae</taxon>
        <taxon>Streptophyta</taxon>
        <taxon>Embryophyta</taxon>
        <taxon>Tracheophyta</taxon>
        <taxon>Spermatophyta</taxon>
        <taxon>Magnoliopsida</taxon>
        <taxon>eudicotyledons</taxon>
        <taxon>Gunneridae</taxon>
        <taxon>Pentapetalae</taxon>
        <taxon>asterids</taxon>
        <taxon>campanulids</taxon>
        <taxon>Asterales</taxon>
        <taxon>Asteraceae</taxon>
        <taxon>Carduoideae</taxon>
        <taxon>Cardueae</taxon>
        <taxon>Arctiinae</taxon>
        <taxon>Arctium</taxon>
    </lineage>
</organism>